<organism evidence="1 2">
    <name type="scientific">Malassezia nana</name>
    <dbReference type="NCBI Taxonomy" id="180528"/>
    <lineage>
        <taxon>Eukaryota</taxon>
        <taxon>Fungi</taxon>
        <taxon>Dikarya</taxon>
        <taxon>Basidiomycota</taxon>
        <taxon>Ustilaginomycotina</taxon>
        <taxon>Malasseziomycetes</taxon>
        <taxon>Malasseziales</taxon>
        <taxon>Malasseziaceae</taxon>
        <taxon>Malassezia</taxon>
    </lineage>
</organism>
<evidence type="ECO:0000313" key="2">
    <source>
        <dbReference type="Proteomes" id="UP001213623"/>
    </source>
</evidence>
<dbReference type="AlphaFoldDB" id="A0AAF0J2A4"/>
<name>A0AAF0J2A4_9BASI</name>
<proteinExistence type="predicted"/>
<gene>
    <name evidence="1" type="ORF">MNAN1_001709</name>
</gene>
<dbReference type="EMBL" id="CP119894">
    <property type="protein sequence ID" value="WFD26724.1"/>
    <property type="molecule type" value="Genomic_DNA"/>
</dbReference>
<sequence length="73" mass="8253">MSRIWHLAPLLDDTASLYGEGMPQLLFENGLHHGRIFHVAVDATRVLAACEDKSVWIADYIGHDLKAPDLYYD</sequence>
<keyword evidence="2" id="KW-1185">Reference proteome</keyword>
<reference evidence="1" key="1">
    <citation type="submission" date="2023-03" db="EMBL/GenBank/DDBJ databases">
        <title>Mating type loci evolution in Malassezia.</title>
        <authorList>
            <person name="Coelho M.A."/>
        </authorList>
    </citation>
    <scope>NUCLEOTIDE SEQUENCE</scope>
    <source>
        <strain evidence="1">CBS 9557</strain>
    </source>
</reference>
<evidence type="ECO:0000313" key="1">
    <source>
        <dbReference type="EMBL" id="WFD26724.1"/>
    </source>
</evidence>
<dbReference type="Proteomes" id="UP001213623">
    <property type="component" value="Chromosome 3"/>
</dbReference>
<protein>
    <submittedName>
        <fullName evidence="1">Uncharacterized protein</fullName>
    </submittedName>
</protein>
<accession>A0AAF0J2A4</accession>